<evidence type="ECO:0000313" key="6">
    <source>
        <dbReference type="Proteomes" id="UP000011083"/>
    </source>
</evidence>
<protein>
    <submittedName>
        <fullName evidence="5">WD domain, Gbeta repeat-containing protein</fullName>
    </submittedName>
</protein>
<dbReference type="InterPro" id="IPR036322">
    <property type="entry name" value="WD40_repeat_dom_sf"/>
</dbReference>
<dbReference type="PRINTS" id="PR00320">
    <property type="entry name" value="GPROTEINBRPT"/>
</dbReference>
<dbReference type="KEGG" id="acan:ACA1_142310"/>
<evidence type="ECO:0000313" key="5">
    <source>
        <dbReference type="EMBL" id="ELR22540.1"/>
    </source>
</evidence>
<feature type="repeat" description="WD" evidence="3">
    <location>
        <begin position="193"/>
        <end position="237"/>
    </location>
</feature>
<proteinExistence type="predicted"/>
<dbReference type="RefSeq" id="XP_004349628.1">
    <property type="nucleotide sequence ID" value="XM_004349578.1"/>
</dbReference>
<dbReference type="STRING" id="1257118.L8HBF8"/>
<gene>
    <name evidence="5" type="ORF">ACA1_142310</name>
</gene>
<dbReference type="InterPro" id="IPR019775">
    <property type="entry name" value="WD40_repeat_CS"/>
</dbReference>
<dbReference type="PROSITE" id="PS00678">
    <property type="entry name" value="WD_REPEATS_1"/>
    <property type="match status" value="3"/>
</dbReference>
<evidence type="ECO:0000256" key="3">
    <source>
        <dbReference type="PROSITE-ProRule" id="PRU00221"/>
    </source>
</evidence>
<dbReference type="GeneID" id="14923482"/>
<keyword evidence="6" id="KW-1185">Reference proteome</keyword>
<dbReference type="EMBL" id="KB007883">
    <property type="protein sequence ID" value="ELR22540.1"/>
    <property type="molecule type" value="Genomic_DNA"/>
</dbReference>
<dbReference type="SMART" id="SM00320">
    <property type="entry name" value="WD40"/>
    <property type="match status" value="6"/>
</dbReference>
<dbReference type="PROSITE" id="PS50294">
    <property type="entry name" value="WD_REPEATS_REGION"/>
    <property type="match status" value="3"/>
</dbReference>
<sequence>MEDEEEGQSVTEEDDDVLPDEVWLSIFQYLSDTDFIWRILCDKKFYGKVKKSTLMATDNSYKALYYKKSLIENRNWMQDATLYASLLDETGEETPKARRKRAKKRRPTVALANDQLNMSSVRFNDRFLVAGTSLPDKGIEDIGNLMIEKTIGLWRRATLEAAVASRALLGNEEQRESKRDKDKLVPLQPDTVLRGHANSITRVLLGTTDATSSTLLSASSDNTIRVWDLEELSCTSVLSGHAQSVYCLAWRQEEGVVFSGSKDKTVKVWNLASSTGAPVMDISGTPKKDAHKRAIVCMDLLPHLNCLATGSLDKAVKLWDIETGACLKTEKKAHRGWVSCLRGGPHYLMCTGGDTKIKVWDTRTVESVVTIRKMKKAHSIGDYVSTIQFDQNKVVSGNMRGIVAMHDMCTARRINKFKAHSRRVADLQYDDSQLITASSYDTALTRDSTERTQHMRPTTANGLTDDRQQHHRDKKLKIWLFGEPREDPGKTGPGKCLLA</sequence>
<feature type="repeat" description="WD" evidence="3">
    <location>
        <begin position="331"/>
        <end position="370"/>
    </location>
</feature>
<feature type="repeat" description="WD" evidence="3">
    <location>
        <begin position="238"/>
        <end position="279"/>
    </location>
</feature>
<dbReference type="OrthoDB" id="6262491at2759"/>
<dbReference type="PROSITE" id="PS50082">
    <property type="entry name" value="WD_REPEATS_2"/>
    <property type="match status" value="4"/>
</dbReference>
<keyword evidence="1 3" id="KW-0853">WD repeat</keyword>
<dbReference type="VEuPathDB" id="AmoebaDB:ACA1_142310"/>
<dbReference type="AlphaFoldDB" id="L8HBF8"/>
<evidence type="ECO:0000256" key="2">
    <source>
        <dbReference type="ARBA" id="ARBA00022737"/>
    </source>
</evidence>
<dbReference type="Gene3D" id="2.130.10.10">
    <property type="entry name" value="YVTN repeat-like/Quinoprotein amine dehydrogenase"/>
    <property type="match status" value="2"/>
</dbReference>
<dbReference type="InterPro" id="IPR015943">
    <property type="entry name" value="WD40/YVTN_repeat-like_dom_sf"/>
</dbReference>
<evidence type="ECO:0000256" key="4">
    <source>
        <dbReference type="SAM" id="MobiDB-lite"/>
    </source>
</evidence>
<name>L8HBF8_ACACF</name>
<evidence type="ECO:0000256" key="1">
    <source>
        <dbReference type="ARBA" id="ARBA00022574"/>
    </source>
</evidence>
<dbReference type="InterPro" id="IPR001680">
    <property type="entry name" value="WD40_rpt"/>
</dbReference>
<organism evidence="5 6">
    <name type="scientific">Acanthamoeba castellanii (strain ATCC 30010 / Neff)</name>
    <dbReference type="NCBI Taxonomy" id="1257118"/>
    <lineage>
        <taxon>Eukaryota</taxon>
        <taxon>Amoebozoa</taxon>
        <taxon>Discosea</taxon>
        <taxon>Longamoebia</taxon>
        <taxon>Centramoebida</taxon>
        <taxon>Acanthamoebidae</taxon>
        <taxon>Acanthamoeba</taxon>
    </lineage>
</organism>
<accession>L8HBF8</accession>
<feature type="region of interest" description="Disordered" evidence="4">
    <location>
        <begin position="445"/>
        <end position="471"/>
    </location>
</feature>
<keyword evidence="2" id="KW-0677">Repeat</keyword>
<dbReference type="PANTHER" id="PTHR19848:SF8">
    <property type="entry name" value="F-BOX AND WD REPEAT DOMAIN CONTAINING 7"/>
    <property type="match status" value="1"/>
</dbReference>
<dbReference type="InterPro" id="IPR020472">
    <property type="entry name" value="WD40_PAC1"/>
</dbReference>
<dbReference type="SUPFAM" id="SSF50978">
    <property type="entry name" value="WD40 repeat-like"/>
    <property type="match status" value="1"/>
</dbReference>
<feature type="repeat" description="WD" evidence="3">
    <location>
        <begin position="288"/>
        <end position="329"/>
    </location>
</feature>
<dbReference type="Proteomes" id="UP000011083">
    <property type="component" value="Unassembled WGS sequence"/>
</dbReference>
<dbReference type="CDD" id="cd09917">
    <property type="entry name" value="F-box_SF"/>
    <property type="match status" value="1"/>
</dbReference>
<dbReference type="Pfam" id="PF00400">
    <property type="entry name" value="WD40"/>
    <property type="match status" value="4"/>
</dbReference>
<dbReference type="PANTHER" id="PTHR19848">
    <property type="entry name" value="WD40 REPEAT PROTEIN"/>
    <property type="match status" value="1"/>
</dbReference>
<reference evidence="5 6" key="1">
    <citation type="journal article" date="2013" name="Genome Biol.">
        <title>Genome of Acanthamoeba castellanii highlights extensive lateral gene transfer and early evolution of tyrosine kinase signaling.</title>
        <authorList>
            <person name="Clarke M."/>
            <person name="Lohan A.J."/>
            <person name="Liu B."/>
            <person name="Lagkouvardos I."/>
            <person name="Roy S."/>
            <person name="Zafar N."/>
            <person name="Bertelli C."/>
            <person name="Schilde C."/>
            <person name="Kianianmomeni A."/>
            <person name="Burglin T.R."/>
            <person name="Frech C."/>
            <person name="Turcotte B."/>
            <person name="Kopec K.O."/>
            <person name="Synnott J.M."/>
            <person name="Choo C."/>
            <person name="Paponov I."/>
            <person name="Finkler A."/>
            <person name="Soon Heng Tan C."/>
            <person name="Hutchins A.P."/>
            <person name="Weinmeier T."/>
            <person name="Rattei T."/>
            <person name="Chu J.S."/>
            <person name="Gimenez G."/>
            <person name="Irimia M."/>
            <person name="Rigden D.J."/>
            <person name="Fitzpatrick D.A."/>
            <person name="Lorenzo-Morales J."/>
            <person name="Bateman A."/>
            <person name="Chiu C.H."/>
            <person name="Tang P."/>
            <person name="Hegemann P."/>
            <person name="Fromm H."/>
            <person name="Raoult D."/>
            <person name="Greub G."/>
            <person name="Miranda-Saavedra D."/>
            <person name="Chen N."/>
            <person name="Nash P."/>
            <person name="Ginger M.L."/>
            <person name="Horn M."/>
            <person name="Schaap P."/>
            <person name="Caler L."/>
            <person name="Loftus B."/>
        </authorList>
    </citation>
    <scope>NUCLEOTIDE SEQUENCE [LARGE SCALE GENOMIC DNA]</scope>
    <source>
        <strain evidence="5 6">Neff</strain>
    </source>
</reference>